<proteinExistence type="predicted"/>
<reference evidence="1" key="2">
    <citation type="journal article" date="2015" name="Fish Shellfish Immunol.">
        <title>Early steps in the European eel (Anguilla anguilla)-Vibrio vulnificus interaction in the gills: Role of the RtxA13 toxin.</title>
        <authorList>
            <person name="Callol A."/>
            <person name="Pajuelo D."/>
            <person name="Ebbesson L."/>
            <person name="Teles M."/>
            <person name="MacKenzie S."/>
            <person name="Amaro C."/>
        </authorList>
    </citation>
    <scope>NUCLEOTIDE SEQUENCE</scope>
</reference>
<accession>A0A0E9S1Q8</accession>
<dbReference type="AlphaFoldDB" id="A0A0E9S1Q8"/>
<organism evidence="1">
    <name type="scientific">Anguilla anguilla</name>
    <name type="common">European freshwater eel</name>
    <name type="synonym">Muraena anguilla</name>
    <dbReference type="NCBI Taxonomy" id="7936"/>
    <lineage>
        <taxon>Eukaryota</taxon>
        <taxon>Metazoa</taxon>
        <taxon>Chordata</taxon>
        <taxon>Craniata</taxon>
        <taxon>Vertebrata</taxon>
        <taxon>Euteleostomi</taxon>
        <taxon>Actinopterygii</taxon>
        <taxon>Neopterygii</taxon>
        <taxon>Teleostei</taxon>
        <taxon>Anguilliformes</taxon>
        <taxon>Anguillidae</taxon>
        <taxon>Anguilla</taxon>
    </lineage>
</organism>
<evidence type="ECO:0000313" key="1">
    <source>
        <dbReference type="EMBL" id="JAH34605.1"/>
    </source>
</evidence>
<protein>
    <submittedName>
        <fullName evidence="1">Uncharacterized protein</fullName>
    </submittedName>
</protein>
<name>A0A0E9S1Q8_ANGAN</name>
<sequence>MCQGWLQPASSLHVLNHRGAPNEDKEGRPQQLGHARLDVALKHFSPAVGTSLLYSWLCRVHVVHVIELCLRFCHRHPTSAVVD</sequence>
<reference evidence="1" key="1">
    <citation type="submission" date="2014-11" db="EMBL/GenBank/DDBJ databases">
        <authorList>
            <person name="Amaro Gonzalez C."/>
        </authorList>
    </citation>
    <scope>NUCLEOTIDE SEQUENCE</scope>
</reference>
<dbReference type="EMBL" id="GBXM01073972">
    <property type="protein sequence ID" value="JAH34605.1"/>
    <property type="molecule type" value="Transcribed_RNA"/>
</dbReference>